<keyword evidence="8" id="KW-1185">Reference proteome</keyword>
<organism evidence="7 8">
    <name type="scientific">Alteromonas gracilis</name>
    <dbReference type="NCBI Taxonomy" id="1479524"/>
    <lineage>
        <taxon>Bacteria</taxon>
        <taxon>Pseudomonadati</taxon>
        <taxon>Pseudomonadota</taxon>
        <taxon>Gammaproteobacteria</taxon>
        <taxon>Alteromonadales</taxon>
        <taxon>Alteromonadaceae</taxon>
        <taxon>Alteromonas/Salinimonas group</taxon>
        <taxon>Alteromonas</taxon>
    </lineage>
</organism>
<dbReference type="InterPro" id="IPR005636">
    <property type="entry name" value="DTW"/>
</dbReference>
<proteinExistence type="inferred from homology"/>
<evidence type="ECO:0000256" key="4">
    <source>
        <dbReference type="ARBA" id="ARBA00022694"/>
    </source>
</evidence>
<evidence type="ECO:0000313" key="7">
    <source>
        <dbReference type="EMBL" id="PRO67376.1"/>
    </source>
</evidence>
<sequence length="194" mass="21885">MRLYCDRCGYPKNTCICDYINEINVSLNITVIQHDKEAQHAKNTVKLLSLCIPDTRIVLANNSYDMTTLSKQCNDKHCALIYPSEASIAIENITDSTANEIKTLILIDGSWKQAFGIIKKNPWLENLPAFHFSDAPVSNYLIRHTSVDNALSTLEATAYAINCLEKTDVSALYKAQTALQQNWRGPLDHRRKLP</sequence>
<keyword evidence="4" id="KW-0819">tRNA processing</keyword>
<evidence type="ECO:0000256" key="5">
    <source>
        <dbReference type="ARBA" id="ARBA00034489"/>
    </source>
</evidence>
<comment type="similarity">
    <text evidence="5">Belongs to the TDD superfamily. DTWD2 family.</text>
</comment>
<name>A0ABX5CLS4_9ALTE</name>
<dbReference type="Pfam" id="PF03942">
    <property type="entry name" value="DTW"/>
    <property type="match status" value="1"/>
</dbReference>
<gene>
    <name evidence="7" type="ORF">C6Y39_16910</name>
</gene>
<feature type="domain" description="DTW" evidence="6">
    <location>
        <begin position="1"/>
        <end position="185"/>
    </location>
</feature>
<comment type="caution">
    <text evidence="7">The sequence shown here is derived from an EMBL/GenBank/DDBJ whole genome shotgun (WGS) entry which is preliminary data.</text>
</comment>
<keyword evidence="3" id="KW-0949">S-adenosyl-L-methionine</keyword>
<dbReference type="PANTHER" id="PTHR21392:SF0">
    <property type="entry name" value="TRNA-URIDINE AMINOCARBOXYPROPYLTRANSFERASE 2"/>
    <property type="match status" value="1"/>
</dbReference>
<evidence type="ECO:0000313" key="8">
    <source>
        <dbReference type="Proteomes" id="UP000239539"/>
    </source>
</evidence>
<dbReference type="InterPro" id="IPR039262">
    <property type="entry name" value="DTWD2/TAPT"/>
</dbReference>
<dbReference type="EC" id="2.5.1.25" evidence="1"/>
<evidence type="ECO:0000256" key="3">
    <source>
        <dbReference type="ARBA" id="ARBA00022691"/>
    </source>
</evidence>
<protein>
    <recommendedName>
        <fullName evidence="1">tRNA-uridine aminocarboxypropyltransferase</fullName>
        <ecNumber evidence="1">2.5.1.25</ecNumber>
    </recommendedName>
</protein>
<reference evidence="8" key="1">
    <citation type="journal article" date="2020" name="Int. J. Syst. Evol. Microbiol.">
        <title>Alteromonas alba sp. nov., a marine bacterium isolated from the seawater of the West Pacific Ocean.</title>
        <authorList>
            <person name="Sun C."/>
            <person name="Wu Y.-H."/>
            <person name="Xamxidin M."/>
            <person name="Cheng H."/>
            <person name="Xu X.-W."/>
        </authorList>
    </citation>
    <scope>NUCLEOTIDE SEQUENCE [LARGE SCALE GENOMIC DNA]</scope>
    <source>
        <strain evidence="8">9a2</strain>
    </source>
</reference>
<keyword evidence="2" id="KW-0808">Transferase</keyword>
<evidence type="ECO:0000256" key="1">
    <source>
        <dbReference type="ARBA" id="ARBA00012386"/>
    </source>
</evidence>
<dbReference type="PANTHER" id="PTHR21392">
    <property type="entry name" value="TRNA-URIDINE AMINOCARBOXYPROPYLTRANSFERASE 2"/>
    <property type="match status" value="1"/>
</dbReference>
<evidence type="ECO:0000259" key="6">
    <source>
        <dbReference type="SMART" id="SM01144"/>
    </source>
</evidence>
<dbReference type="SMART" id="SM01144">
    <property type="entry name" value="DTW"/>
    <property type="match status" value="1"/>
</dbReference>
<dbReference type="RefSeq" id="WP_105932406.1">
    <property type="nucleotide sequence ID" value="NZ_PVNO01000031.1"/>
</dbReference>
<evidence type="ECO:0000256" key="2">
    <source>
        <dbReference type="ARBA" id="ARBA00022679"/>
    </source>
</evidence>
<dbReference type="EMBL" id="PVNO01000031">
    <property type="protein sequence ID" value="PRO67376.1"/>
    <property type="molecule type" value="Genomic_DNA"/>
</dbReference>
<accession>A0ABX5CLS4</accession>
<dbReference type="Proteomes" id="UP000239539">
    <property type="component" value="Unassembled WGS sequence"/>
</dbReference>